<dbReference type="PANTHER" id="PTHR39428:SF1">
    <property type="entry name" value="F420H(2)-DEPENDENT QUINONE REDUCTASE RV1261C"/>
    <property type="match status" value="1"/>
</dbReference>
<protein>
    <submittedName>
        <fullName evidence="4">Nitroreductase/quinone reductase family protein</fullName>
    </submittedName>
</protein>
<dbReference type="GO" id="GO:0070967">
    <property type="term" value="F:coenzyme F420 binding"/>
    <property type="evidence" value="ECO:0007669"/>
    <property type="project" value="TreeGrafter"/>
</dbReference>
<dbReference type="Gene3D" id="1.20.120.520">
    <property type="entry name" value="nmb1532 protein domain like"/>
    <property type="match status" value="1"/>
</dbReference>
<dbReference type="Gene3D" id="2.30.110.10">
    <property type="entry name" value="Electron Transport, Fmn-binding Protein, Chain A"/>
    <property type="match status" value="1"/>
</dbReference>
<name>A0AAU2JRI1_9ACTN</name>
<proteinExistence type="inferred from homology"/>
<gene>
    <name evidence="4" type="ORF">OG327_13975</name>
</gene>
<evidence type="ECO:0000256" key="2">
    <source>
        <dbReference type="ARBA" id="ARBA00049106"/>
    </source>
</evidence>
<dbReference type="InterPro" id="IPR012349">
    <property type="entry name" value="Split_barrel_FMN-bd"/>
</dbReference>
<sequence>MSSFDAASFNEAVIAEFRANAGKVGGPFEGSELILLTTTGAKSRKRHTVPLGFVRDGAGGGQLLVVGSAGGADRHPAWYHNLLAHPLVEVETGTEGYEAVAVPAEGARRAELFARVVREEPGYGEYQAATSRVIPVVALQRTHEPAAGAGEGGIAGRLLDVHGWLRAQLALVRELVAEEEGRGARTASLGLQLRQHCLAFCHSLEFHHTSEDGALFPFLAQQHPHMREFFHRIGEEHRVIAALQEELVRALDGPGAGLSDRVERLSRELEAHLDGEEARLLPVLRALEA</sequence>
<accession>A0AAU2JRI1</accession>
<evidence type="ECO:0000256" key="1">
    <source>
        <dbReference type="ARBA" id="ARBA00008710"/>
    </source>
</evidence>
<dbReference type="NCBIfam" id="TIGR00026">
    <property type="entry name" value="hi_GC_TIGR00026"/>
    <property type="match status" value="1"/>
</dbReference>
<dbReference type="AlphaFoldDB" id="A0AAU2JRI1"/>
<dbReference type="Pfam" id="PF01814">
    <property type="entry name" value="Hemerythrin"/>
    <property type="match status" value="1"/>
</dbReference>
<comment type="similarity">
    <text evidence="1">Belongs to the F420H(2)-dependent quinone reductase family.</text>
</comment>
<dbReference type="PANTHER" id="PTHR39428">
    <property type="entry name" value="F420H(2)-DEPENDENT QUINONE REDUCTASE RV1261C"/>
    <property type="match status" value="1"/>
</dbReference>
<dbReference type="Pfam" id="PF04075">
    <property type="entry name" value="F420H2_quin_red"/>
    <property type="match status" value="1"/>
</dbReference>
<reference evidence="4" key="1">
    <citation type="submission" date="2022-10" db="EMBL/GenBank/DDBJ databases">
        <title>The complete genomes of actinobacterial strains from the NBC collection.</title>
        <authorList>
            <person name="Joergensen T.S."/>
            <person name="Alvarez Arevalo M."/>
            <person name="Sterndorff E.B."/>
            <person name="Faurdal D."/>
            <person name="Vuksanovic O."/>
            <person name="Mourched A.-S."/>
            <person name="Charusanti P."/>
            <person name="Shaw S."/>
            <person name="Blin K."/>
            <person name="Weber T."/>
        </authorList>
    </citation>
    <scope>NUCLEOTIDE SEQUENCE</scope>
    <source>
        <strain evidence="4">NBC_00049</strain>
    </source>
</reference>
<dbReference type="CDD" id="cd12108">
    <property type="entry name" value="Hr-like"/>
    <property type="match status" value="1"/>
</dbReference>
<comment type="catalytic activity">
    <reaction evidence="2">
        <text>oxidized coenzyme F420-(gamma-L-Glu)(n) + a quinol + H(+) = reduced coenzyme F420-(gamma-L-Glu)(n) + a quinone</text>
        <dbReference type="Rhea" id="RHEA:39663"/>
        <dbReference type="Rhea" id="RHEA-COMP:12939"/>
        <dbReference type="Rhea" id="RHEA-COMP:14378"/>
        <dbReference type="ChEBI" id="CHEBI:15378"/>
        <dbReference type="ChEBI" id="CHEBI:24646"/>
        <dbReference type="ChEBI" id="CHEBI:132124"/>
        <dbReference type="ChEBI" id="CHEBI:133980"/>
        <dbReference type="ChEBI" id="CHEBI:139511"/>
    </reaction>
</comment>
<evidence type="ECO:0000313" key="4">
    <source>
        <dbReference type="EMBL" id="WTU74341.1"/>
    </source>
</evidence>
<dbReference type="InterPro" id="IPR012312">
    <property type="entry name" value="Hemerythrin-like"/>
</dbReference>
<dbReference type="InterPro" id="IPR004378">
    <property type="entry name" value="F420H2_quin_Rdtase"/>
</dbReference>
<organism evidence="4">
    <name type="scientific">Streptomyces sp. NBC_00049</name>
    <dbReference type="NCBI Taxonomy" id="2903617"/>
    <lineage>
        <taxon>Bacteria</taxon>
        <taxon>Bacillati</taxon>
        <taxon>Actinomycetota</taxon>
        <taxon>Actinomycetes</taxon>
        <taxon>Kitasatosporales</taxon>
        <taxon>Streptomycetaceae</taxon>
        <taxon>Streptomyces</taxon>
    </lineage>
</organism>
<dbReference type="EMBL" id="CP108264">
    <property type="protein sequence ID" value="WTU74341.1"/>
    <property type="molecule type" value="Genomic_DNA"/>
</dbReference>
<dbReference type="GO" id="GO:0005886">
    <property type="term" value="C:plasma membrane"/>
    <property type="evidence" value="ECO:0007669"/>
    <property type="project" value="TreeGrafter"/>
</dbReference>
<feature type="domain" description="Hemerythrin-like" evidence="3">
    <location>
        <begin position="158"/>
        <end position="284"/>
    </location>
</feature>
<evidence type="ECO:0000259" key="3">
    <source>
        <dbReference type="Pfam" id="PF01814"/>
    </source>
</evidence>
<dbReference type="GO" id="GO:0016491">
    <property type="term" value="F:oxidoreductase activity"/>
    <property type="evidence" value="ECO:0007669"/>
    <property type="project" value="InterPro"/>
</dbReference>